<dbReference type="PROSITE" id="PS00018">
    <property type="entry name" value="EF_HAND_1"/>
    <property type="match status" value="2"/>
</dbReference>
<reference evidence="12 13" key="1">
    <citation type="submission" date="2019-01" db="EMBL/GenBank/DDBJ databases">
        <title>Litorilituus lipolytica sp. nov., isolated from intertidal sand of the Yellow Sea in China.</title>
        <authorList>
            <person name="Liu A."/>
        </authorList>
    </citation>
    <scope>NUCLEOTIDE SEQUENCE [LARGE SCALE GENOMIC DNA]</scope>
    <source>
        <strain evidence="12 13">RZ04</strain>
    </source>
</reference>
<evidence type="ECO:0000256" key="10">
    <source>
        <dbReference type="SAM" id="SignalP"/>
    </source>
</evidence>
<dbReference type="InterPro" id="IPR007280">
    <property type="entry name" value="Peptidase_C_arc/bac"/>
</dbReference>
<comment type="similarity">
    <text evidence="2">Belongs to the peptidase M43B family.</text>
</comment>
<dbReference type="InterPro" id="IPR035986">
    <property type="entry name" value="PKD_dom_sf"/>
</dbReference>
<dbReference type="SUPFAM" id="SSF63446">
    <property type="entry name" value="Type I dockerin domain"/>
    <property type="match status" value="1"/>
</dbReference>
<dbReference type="GO" id="GO:0006508">
    <property type="term" value="P:proteolysis"/>
    <property type="evidence" value="ECO:0007669"/>
    <property type="project" value="UniProtKB-KW"/>
</dbReference>
<dbReference type="Gene3D" id="3.40.390.10">
    <property type="entry name" value="Collagenase (Catalytic Domain)"/>
    <property type="match status" value="1"/>
</dbReference>
<dbReference type="InterPro" id="IPR036439">
    <property type="entry name" value="Dockerin_dom_sf"/>
</dbReference>
<keyword evidence="9" id="KW-1015">Disulfide bond</keyword>
<evidence type="ECO:0000313" key="13">
    <source>
        <dbReference type="Proteomes" id="UP000315303"/>
    </source>
</evidence>
<protein>
    <submittedName>
        <fullName evidence="12">PKD domain-containing protein</fullName>
    </submittedName>
</protein>
<feature type="chain" id="PRO_5021219658" evidence="10">
    <location>
        <begin position="27"/>
        <end position="1516"/>
    </location>
</feature>
<dbReference type="GO" id="GO:0000272">
    <property type="term" value="P:polysaccharide catabolic process"/>
    <property type="evidence" value="ECO:0007669"/>
    <property type="project" value="InterPro"/>
</dbReference>
<accession>A0A502KY73</accession>
<feature type="domain" description="PKD" evidence="11">
    <location>
        <begin position="861"/>
        <end position="947"/>
    </location>
</feature>
<evidence type="ECO:0000256" key="2">
    <source>
        <dbReference type="ARBA" id="ARBA00008721"/>
    </source>
</evidence>
<evidence type="ECO:0000256" key="1">
    <source>
        <dbReference type="ARBA" id="ARBA00001913"/>
    </source>
</evidence>
<dbReference type="Pfam" id="PF05572">
    <property type="entry name" value="Peptidase_M43"/>
    <property type="match status" value="1"/>
</dbReference>
<evidence type="ECO:0000259" key="11">
    <source>
        <dbReference type="PROSITE" id="PS50093"/>
    </source>
</evidence>
<keyword evidence="8" id="KW-0482">Metalloprotease</keyword>
<feature type="domain" description="PKD" evidence="11">
    <location>
        <begin position="1331"/>
        <end position="1411"/>
    </location>
</feature>
<dbReference type="InterPro" id="IPR022409">
    <property type="entry name" value="PKD/Chitinase_dom"/>
</dbReference>
<keyword evidence="4" id="KW-0479">Metal-binding</keyword>
<dbReference type="PANTHER" id="PTHR47466:SF1">
    <property type="entry name" value="METALLOPROTEASE MEP1 (AFU_ORTHOLOGUE AFUA_1G07730)-RELATED"/>
    <property type="match status" value="1"/>
</dbReference>
<evidence type="ECO:0000256" key="5">
    <source>
        <dbReference type="ARBA" id="ARBA00022729"/>
    </source>
</evidence>
<dbReference type="EMBL" id="SAWY01000021">
    <property type="protein sequence ID" value="TPH14603.1"/>
    <property type="molecule type" value="Genomic_DNA"/>
</dbReference>
<proteinExistence type="inferred from homology"/>
<dbReference type="OrthoDB" id="6278496at2"/>
<evidence type="ECO:0000313" key="12">
    <source>
        <dbReference type="EMBL" id="TPH14603.1"/>
    </source>
</evidence>
<keyword evidence="13" id="KW-1185">Reference proteome</keyword>
<dbReference type="InterPro" id="IPR018247">
    <property type="entry name" value="EF_Hand_1_Ca_BS"/>
</dbReference>
<dbReference type="InterPro" id="IPR008754">
    <property type="entry name" value="Peptidase_M43"/>
</dbReference>
<evidence type="ECO:0000256" key="9">
    <source>
        <dbReference type="ARBA" id="ARBA00023157"/>
    </source>
</evidence>
<organism evidence="12 13">
    <name type="scientific">Litorilituus lipolyticus</name>
    <dbReference type="NCBI Taxonomy" id="2491017"/>
    <lineage>
        <taxon>Bacteria</taxon>
        <taxon>Pseudomonadati</taxon>
        <taxon>Pseudomonadota</taxon>
        <taxon>Gammaproteobacteria</taxon>
        <taxon>Alteromonadales</taxon>
        <taxon>Colwelliaceae</taxon>
        <taxon>Litorilituus</taxon>
    </lineage>
</organism>
<dbReference type="SUPFAM" id="SSF49299">
    <property type="entry name" value="PKD domain"/>
    <property type="match status" value="4"/>
</dbReference>
<dbReference type="Pfam" id="PF18911">
    <property type="entry name" value="PKD_4"/>
    <property type="match status" value="4"/>
</dbReference>
<keyword evidence="7" id="KW-0862">Zinc</keyword>
<name>A0A502KY73_9GAMM</name>
<dbReference type="Gene3D" id="2.60.40.10">
    <property type="entry name" value="Immunoglobulins"/>
    <property type="match status" value="4"/>
</dbReference>
<dbReference type="GO" id="GO:0046872">
    <property type="term" value="F:metal ion binding"/>
    <property type="evidence" value="ECO:0007669"/>
    <property type="project" value="UniProtKB-KW"/>
</dbReference>
<keyword evidence="5 10" id="KW-0732">Signal</keyword>
<dbReference type="CDD" id="cd00146">
    <property type="entry name" value="PKD"/>
    <property type="match status" value="4"/>
</dbReference>
<dbReference type="PANTHER" id="PTHR47466">
    <property type="match status" value="1"/>
</dbReference>
<feature type="signal peptide" evidence="10">
    <location>
        <begin position="1"/>
        <end position="26"/>
    </location>
</feature>
<feature type="domain" description="PKD" evidence="11">
    <location>
        <begin position="651"/>
        <end position="733"/>
    </location>
</feature>
<evidence type="ECO:0000256" key="3">
    <source>
        <dbReference type="ARBA" id="ARBA00022670"/>
    </source>
</evidence>
<dbReference type="GO" id="GO:0008237">
    <property type="term" value="F:metallopeptidase activity"/>
    <property type="evidence" value="ECO:0007669"/>
    <property type="project" value="UniProtKB-KW"/>
</dbReference>
<keyword evidence="6" id="KW-0378">Hydrolase</keyword>
<gene>
    <name evidence="12" type="ORF">EPA86_10895</name>
</gene>
<dbReference type="Proteomes" id="UP000315303">
    <property type="component" value="Unassembled WGS sequence"/>
</dbReference>
<dbReference type="Pfam" id="PF04151">
    <property type="entry name" value="PPC"/>
    <property type="match status" value="2"/>
</dbReference>
<evidence type="ECO:0000256" key="4">
    <source>
        <dbReference type="ARBA" id="ARBA00022723"/>
    </source>
</evidence>
<comment type="caution">
    <text evidence="12">The sequence shown here is derived from an EMBL/GenBank/DDBJ whole genome shotgun (WGS) entry which is preliminary data.</text>
</comment>
<evidence type="ECO:0000256" key="7">
    <source>
        <dbReference type="ARBA" id="ARBA00022833"/>
    </source>
</evidence>
<dbReference type="InterPro" id="IPR024079">
    <property type="entry name" value="MetalloPept_cat_dom_sf"/>
</dbReference>
<dbReference type="Gene3D" id="1.10.1330.10">
    <property type="entry name" value="Dockerin domain"/>
    <property type="match status" value="1"/>
</dbReference>
<comment type="cofactor">
    <cofactor evidence="1">
        <name>Ca(2+)</name>
        <dbReference type="ChEBI" id="CHEBI:29108"/>
    </cofactor>
</comment>
<dbReference type="SUPFAM" id="SSF55486">
    <property type="entry name" value="Metalloproteases ('zincins'), catalytic domain"/>
    <property type="match status" value="1"/>
</dbReference>
<dbReference type="PROSITE" id="PS50093">
    <property type="entry name" value="PKD"/>
    <property type="match status" value="4"/>
</dbReference>
<dbReference type="InterPro" id="IPR013783">
    <property type="entry name" value="Ig-like_fold"/>
</dbReference>
<evidence type="ECO:0000256" key="6">
    <source>
        <dbReference type="ARBA" id="ARBA00022801"/>
    </source>
</evidence>
<sequence length="1516" mass="164872">MKAKTKAKVVRLCLFTLFASSFTAQAVGPKAVNTLKNNKFLIENQAESDKKGHDEHNCGTDHNGQDWKTLQKEFVKQIKAKKHQNNLRQLSQSNEISSYSFENSEAVDGRYYIPVVMHVYGDAYNCTDDTQKCLTDTKIEDALRKLNDDFQGLSVDTPEINPIFAAIRKNLNIEFVLAKKDPDGNPTNGIVRYDQDKAGYGNGDASIQGDIAADSWDNFKYMNVYLQNDLHADGKGNYSGVAWYPDVSMSEAGTSRVVYNPNYVGLNTNENFRSVLTHEFGHWLNLIHTFENKVCSITNEAFCSTTGDRTCDTPQMSMPSQMQNNAMNCLGQPTNTENFMHYTDNYAMFTKDQVDRMTAALHGPARSTLWSNENLVATGLAQYVSSVVHHWDGVSGIDLEPEGEVLLTQENISAPLDAIETFEVNLPLDATNVLFYLDGFTEDPDMYVSSGVTPTPPEAGSDSWIADFISFNSPGTTESVSLDIPDTTAPYYASIHAFTEFNDARLRVIQGKDPYLAEGERRYTLFKIEDLWANKTDPMWENRLGKTHTYQFTVPDDATRVVVVVPGNYQGPKMADGSINKNGDLDLHVSRNKEVSLETYDCRPYSWKLISEYCEFDGGGTFNVMIDPFQTYTSATLHVYYETANTGNQLPFANTNGTLYEEAVGHAIQFNSDGSNDPDGEIVSYLWNFGDGNESTSPNANHTYANEGEYDVTLTVTDSSGESTTATTKAVVTLNSPRDAELCDDCTRFYLNDEIDLTSIAGDTPKTYYFEAPDAASLVTFELVSRYNGDPDIHVSQNQDVSTEQYDCRPWNAPGATELCQFTSGGVFNVMIDPYKDYDSLRFRAYYDIRDDADHSAPNKLPVANAGGNYTGLSGHAVTFDGSQSSDADGTISEYLWDFGHGETQAGQVTTRTYANAGIYFVTLKVTDNEGATHYNRVQVTITPVGDMDGDGDVDSDDISALQTAIANGDTIDASFDLNNDGVVDSSDVALMSDICSYDNCSTIAPPPQAPIAAATALDNNVQVNTDVRFSSEGSSDQYGQIVTYAWNFGDGNTSDWSAPIHQYAQPGIYDVTLTLTDNDGMTATSSTQVNIAHTPLTDICSTVPATNERDLVPSVETCIGTEDSLTIPQVNQYKTVAISMINAPEDSLIYFGAGSWPKINTGEYTAVSTEQDGQQCIFYTIPDDATSWGYIQLTGTPAGATIAVDYDVASCRPTSIDDVPAENALQNGVSKVASGAKNEEVHFTMDVPASVESLIFNTSGGTGDADLYVKFGAEPTASDYDCRPWKGGNVESCDISNIEEGTYYVMLRGYSDFTDVNITGSYTEGAANVAPVATINGPYTANTSETIAMISSASDTDGSIVSYLWDFGDGNTSTAQNPNHSYAGAGSFTVVLTVTDNNGATASTSSTATILDSKELQNGVVKLVSGQANGETHYTFTVPAGATNLSISTSGGSGDVDMHVKFGSEASQADYDCRPWKVGSNETCNINNVQAGTYHIMLLGYSDFNAVNLVGSYNP</sequence>
<evidence type="ECO:0000256" key="8">
    <source>
        <dbReference type="ARBA" id="ARBA00023049"/>
    </source>
</evidence>
<dbReference type="Gene3D" id="2.60.120.380">
    <property type="match status" value="5"/>
</dbReference>
<dbReference type="InterPro" id="IPR000601">
    <property type="entry name" value="PKD_dom"/>
</dbReference>
<dbReference type="SMART" id="SM00089">
    <property type="entry name" value="PKD"/>
    <property type="match status" value="4"/>
</dbReference>
<keyword evidence="3" id="KW-0645">Protease</keyword>
<feature type="domain" description="PKD" evidence="11">
    <location>
        <begin position="1011"/>
        <end position="1092"/>
    </location>
</feature>
<dbReference type="RefSeq" id="WP_140603494.1">
    <property type="nucleotide sequence ID" value="NZ_SAWY01000021.1"/>
</dbReference>